<dbReference type="OrthoDB" id="10503177at2759"/>
<organism evidence="2 3">
    <name type="scientific">Bipolaris oryzae ATCC 44560</name>
    <dbReference type="NCBI Taxonomy" id="930090"/>
    <lineage>
        <taxon>Eukaryota</taxon>
        <taxon>Fungi</taxon>
        <taxon>Dikarya</taxon>
        <taxon>Ascomycota</taxon>
        <taxon>Pezizomycotina</taxon>
        <taxon>Dothideomycetes</taxon>
        <taxon>Pleosporomycetidae</taxon>
        <taxon>Pleosporales</taxon>
        <taxon>Pleosporineae</taxon>
        <taxon>Pleosporaceae</taxon>
        <taxon>Bipolaris</taxon>
    </lineage>
</organism>
<dbReference type="EMBL" id="KI963920">
    <property type="protein sequence ID" value="EUC50987.1"/>
    <property type="molecule type" value="Genomic_DNA"/>
</dbReference>
<gene>
    <name evidence="2" type="ORF">COCMIDRAFT_21696</name>
</gene>
<dbReference type="AlphaFoldDB" id="W6ZGM0"/>
<evidence type="ECO:0000313" key="2">
    <source>
        <dbReference type="EMBL" id="EUC50987.1"/>
    </source>
</evidence>
<keyword evidence="3" id="KW-1185">Reference proteome</keyword>
<name>W6ZGM0_COCMI</name>
<evidence type="ECO:0000256" key="1">
    <source>
        <dbReference type="SAM" id="SignalP"/>
    </source>
</evidence>
<keyword evidence="1" id="KW-0732">Signal</keyword>
<reference evidence="2 3" key="1">
    <citation type="journal article" date="2013" name="PLoS Genet.">
        <title>Comparative genome structure, secondary metabolite, and effector coding capacity across Cochliobolus pathogens.</title>
        <authorList>
            <person name="Condon B.J."/>
            <person name="Leng Y."/>
            <person name="Wu D."/>
            <person name="Bushley K.E."/>
            <person name="Ohm R.A."/>
            <person name="Otillar R."/>
            <person name="Martin J."/>
            <person name="Schackwitz W."/>
            <person name="Grimwood J."/>
            <person name="MohdZainudin N."/>
            <person name="Xue C."/>
            <person name="Wang R."/>
            <person name="Manning V.A."/>
            <person name="Dhillon B."/>
            <person name="Tu Z.J."/>
            <person name="Steffenson B.J."/>
            <person name="Salamov A."/>
            <person name="Sun H."/>
            <person name="Lowry S."/>
            <person name="LaButti K."/>
            <person name="Han J."/>
            <person name="Copeland A."/>
            <person name="Lindquist E."/>
            <person name="Barry K."/>
            <person name="Schmutz J."/>
            <person name="Baker S.E."/>
            <person name="Ciuffetti L.M."/>
            <person name="Grigoriev I.V."/>
            <person name="Zhong S."/>
            <person name="Turgeon B.G."/>
        </authorList>
    </citation>
    <scope>NUCLEOTIDE SEQUENCE [LARGE SCALE GENOMIC DNA]</scope>
    <source>
        <strain evidence="2 3">ATCC 44560</strain>
    </source>
</reference>
<feature type="signal peptide" evidence="1">
    <location>
        <begin position="1"/>
        <end position="21"/>
    </location>
</feature>
<dbReference type="Proteomes" id="UP000054032">
    <property type="component" value="Unassembled WGS sequence"/>
</dbReference>
<protein>
    <submittedName>
        <fullName evidence="2">Uncharacterized protein</fullName>
    </submittedName>
</protein>
<dbReference type="GeneID" id="19120107"/>
<dbReference type="HOGENOM" id="CLU_2003497_0_0_1"/>
<evidence type="ECO:0000313" key="3">
    <source>
        <dbReference type="Proteomes" id="UP000054032"/>
    </source>
</evidence>
<sequence length="124" mass="13245">MQLQLTSTLATSMLLFTAATAQLSLVCRGSDIVFGGPCFGNSNSCQCNTGTVLSGNCNGQGAKKEREGGKAWVGKEMEVFYVVVGFFLDFLLGTEWLDFKFALTGPGVNEVVKSPDSCFSRVPL</sequence>
<dbReference type="KEGG" id="bor:COCMIDRAFT_21696"/>
<accession>W6ZGM0</accession>
<feature type="chain" id="PRO_5004887036" evidence="1">
    <location>
        <begin position="22"/>
        <end position="124"/>
    </location>
</feature>
<proteinExistence type="predicted"/>
<dbReference type="RefSeq" id="XP_007682529.1">
    <property type="nucleotide sequence ID" value="XM_007684339.1"/>
</dbReference>